<organism evidence="1 2">
    <name type="scientific">Filifactor villosus</name>
    <dbReference type="NCBI Taxonomy" id="29374"/>
    <lineage>
        <taxon>Bacteria</taxon>
        <taxon>Bacillati</taxon>
        <taxon>Bacillota</taxon>
        <taxon>Clostridia</taxon>
        <taxon>Peptostreptococcales</taxon>
        <taxon>Filifactoraceae</taxon>
        <taxon>Filifactor</taxon>
    </lineage>
</organism>
<dbReference type="Proteomes" id="UP001595916">
    <property type="component" value="Unassembled WGS sequence"/>
</dbReference>
<protein>
    <submittedName>
        <fullName evidence="1">Uncharacterized protein</fullName>
    </submittedName>
</protein>
<sequence>MIYIDNSKLYCEIKSYYNIIDDLIIQPLENEVEINQDKNFVYANLKMVHKQQKISLKTGPINH</sequence>
<evidence type="ECO:0000313" key="1">
    <source>
        <dbReference type="EMBL" id="MFC4805228.1"/>
    </source>
</evidence>
<proteinExistence type="predicted"/>
<accession>A0ABV9QM00</accession>
<comment type="caution">
    <text evidence="1">The sequence shown here is derived from an EMBL/GenBank/DDBJ whole genome shotgun (WGS) entry which is preliminary data.</text>
</comment>
<evidence type="ECO:0000313" key="2">
    <source>
        <dbReference type="Proteomes" id="UP001595916"/>
    </source>
</evidence>
<dbReference type="EMBL" id="JBHSHL010000040">
    <property type="protein sequence ID" value="MFC4805228.1"/>
    <property type="molecule type" value="Genomic_DNA"/>
</dbReference>
<keyword evidence="2" id="KW-1185">Reference proteome</keyword>
<dbReference type="RefSeq" id="WP_379788773.1">
    <property type="nucleotide sequence ID" value="NZ_JBHSHL010000040.1"/>
</dbReference>
<name>A0ABV9QM00_9FIRM</name>
<reference evidence="2" key="1">
    <citation type="journal article" date="2019" name="Int. J. Syst. Evol. Microbiol.">
        <title>The Global Catalogue of Microorganisms (GCM) 10K type strain sequencing project: providing services to taxonomists for standard genome sequencing and annotation.</title>
        <authorList>
            <consortium name="The Broad Institute Genomics Platform"/>
            <consortium name="The Broad Institute Genome Sequencing Center for Infectious Disease"/>
            <person name="Wu L."/>
            <person name="Ma J."/>
        </authorList>
    </citation>
    <scope>NUCLEOTIDE SEQUENCE [LARGE SCALE GENOMIC DNA]</scope>
    <source>
        <strain evidence="2">CCUG 46385</strain>
    </source>
</reference>
<gene>
    <name evidence="1" type="ORF">ACFO4R_09060</name>
</gene>
<feature type="non-terminal residue" evidence="1">
    <location>
        <position position="63"/>
    </location>
</feature>